<dbReference type="GO" id="GO:0034618">
    <property type="term" value="F:arginine binding"/>
    <property type="evidence" value="ECO:0007669"/>
    <property type="project" value="InterPro"/>
</dbReference>
<name>A0A239SKZ8_9STRE</name>
<dbReference type="OrthoDB" id="9807089at2"/>
<keyword evidence="5 7" id="KW-0238">DNA-binding</keyword>
<keyword evidence="11" id="KW-1185">Reference proteome</keyword>
<dbReference type="InterPro" id="IPR020900">
    <property type="entry name" value="Arg_repress_DNA-bd"/>
</dbReference>
<dbReference type="Pfam" id="PF02863">
    <property type="entry name" value="Arg_repressor_C"/>
    <property type="match status" value="1"/>
</dbReference>
<dbReference type="SUPFAM" id="SSF46785">
    <property type="entry name" value="Winged helix' DNA-binding domain"/>
    <property type="match status" value="1"/>
</dbReference>
<proteinExistence type="inferred from homology"/>
<reference evidence="10 11" key="1">
    <citation type="submission" date="2017-06" db="EMBL/GenBank/DDBJ databases">
        <authorList>
            <consortium name="Pathogen Informatics"/>
        </authorList>
    </citation>
    <scope>NUCLEOTIDE SEQUENCE [LARGE SCALE GENOMIC DNA]</scope>
    <source>
        <strain evidence="10 11">NCTC13788</strain>
    </source>
</reference>
<evidence type="ECO:0000313" key="11">
    <source>
        <dbReference type="Proteomes" id="UP000215185"/>
    </source>
</evidence>
<dbReference type="PANTHER" id="PTHR34471:SF1">
    <property type="entry name" value="ARGININE REPRESSOR"/>
    <property type="match status" value="1"/>
</dbReference>
<feature type="domain" description="Arginine repressor C-terminal" evidence="9">
    <location>
        <begin position="81"/>
        <end position="140"/>
    </location>
</feature>
<evidence type="ECO:0000256" key="7">
    <source>
        <dbReference type="HAMAP-Rule" id="MF_00173"/>
    </source>
</evidence>
<evidence type="ECO:0000259" key="9">
    <source>
        <dbReference type="Pfam" id="PF02863"/>
    </source>
</evidence>
<dbReference type="GO" id="GO:0005737">
    <property type="term" value="C:cytoplasm"/>
    <property type="evidence" value="ECO:0007669"/>
    <property type="project" value="UniProtKB-SubCell"/>
</dbReference>
<evidence type="ECO:0000259" key="8">
    <source>
        <dbReference type="Pfam" id="PF01316"/>
    </source>
</evidence>
<keyword evidence="7" id="KW-0055">Arginine biosynthesis</keyword>
<dbReference type="Gene3D" id="3.30.1360.40">
    <property type="match status" value="1"/>
</dbReference>
<evidence type="ECO:0000256" key="6">
    <source>
        <dbReference type="ARBA" id="ARBA00023163"/>
    </source>
</evidence>
<evidence type="ECO:0000256" key="3">
    <source>
        <dbReference type="ARBA" id="ARBA00022490"/>
    </source>
</evidence>
<dbReference type="InterPro" id="IPR036251">
    <property type="entry name" value="Arg_repress_C_sf"/>
</dbReference>
<dbReference type="PANTHER" id="PTHR34471">
    <property type="entry name" value="ARGININE REPRESSOR"/>
    <property type="match status" value="1"/>
</dbReference>
<dbReference type="AlphaFoldDB" id="A0A239SKZ8"/>
<keyword evidence="4 7" id="KW-0805">Transcription regulation</keyword>
<dbReference type="HAMAP" id="MF_00173">
    <property type="entry name" value="Arg_repressor"/>
    <property type="match status" value="1"/>
</dbReference>
<keyword evidence="6 7" id="KW-0804">Transcription</keyword>
<dbReference type="STRING" id="1123308.GCA_000380085_00401"/>
<gene>
    <name evidence="10" type="primary">argR_1</name>
    <name evidence="7" type="synonym">argR</name>
    <name evidence="10" type="ORF">SAMEA4412692_00070</name>
</gene>
<dbReference type="InterPro" id="IPR036390">
    <property type="entry name" value="WH_DNA-bd_sf"/>
</dbReference>
<dbReference type="eggNOG" id="COG1438">
    <property type="taxonomic scope" value="Bacteria"/>
</dbReference>
<dbReference type="EMBL" id="LT906439">
    <property type="protein sequence ID" value="SNU86077.1"/>
    <property type="molecule type" value="Genomic_DNA"/>
</dbReference>
<dbReference type="KEGG" id="smen:SAMEA4412692_0070"/>
<organism evidence="10 11">
    <name type="scientific">Streptococcus merionis</name>
    <dbReference type="NCBI Taxonomy" id="400065"/>
    <lineage>
        <taxon>Bacteria</taxon>
        <taxon>Bacillati</taxon>
        <taxon>Bacillota</taxon>
        <taxon>Bacilli</taxon>
        <taxon>Lactobacillales</taxon>
        <taxon>Streptococcaceae</taxon>
        <taxon>Streptococcus</taxon>
    </lineage>
</organism>
<dbReference type="InterPro" id="IPR036388">
    <property type="entry name" value="WH-like_DNA-bd_sf"/>
</dbReference>
<accession>A0A239SKZ8</accession>
<evidence type="ECO:0000256" key="1">
    <source>
        <dbReference type="ARBA" id="ARBA00004496"/>
    </source>
</evidence>
<keyword evidence="3 7" id="KW-0963">Cytoplasm</keyword>
<dbReference type="UniPathway" id="UPA00068"/>
<dbReference type="Gene3D" id="1.10.10.10">
    <property type="entry name" value="Winged helix-like DNA-binding domain superfamily/Winged helix DNA-binding domain"/>
    <property type="match status" value="1"/>
</dbReference>
<comment type="function">
    <text evidence="7">Regulates arginine biosynthesis genes.</text>
</comment>
<dbReference type="SUPFAM" id="SSF55252">
    <property type="entry name" value="C-terminal domain of arginine repressor"/>
    <property type="match status" value="1"/>
</dbReference>
<evidence type="ECO:0000256" key="4">
    <source>
        <dbReference type="ARBA" id="ARBA00023015"/>
    </source>
</evidence>
<dbReference type="InterPro" id="IPR020899">
    <property type="entry name" value="Arg_repress_C"/>
</dbReference>
<dbReference type="Proteomes" id="UP000215185">
    <property type="component" value="Chromosome 1"/>
</dbReference>
<dbReference type="GO" id="GO:0006526">
    <property type="term" value="P:L-arginine biosynthetic process"/>
    <property type="evidence" value="ECO:0007669"/>
    <property type="project" value="UniProtKB-UniPathway"/>
</dbReference>
<dbReference type="GO" id="GO:0051259">
    <property type="term" value="P:protein complex oligomerization"/>
    <property type="evidence" value="ECO:0007669"/>
    <property type="project" value="InterPro"/>
</dbReference>
<dbReference type="RefSeq" id="WP_018372964.1">
    <property type="nucleotide sequence ID" value="NZ_LT906439.1"/>
</dbReference>
<dbReference type="PRINTS" id="PR01467">
    <property type="entry name" value="ARGREPRESSOR"/>
</dbReference>
<feature type="domain" description="Arginine repressor DNA-binding" evidence="8">
    <location>
        <begin position="1"/>
        <end position="66"/>
    </location>
</feature>
<evidence type="ECO:0000313" key="10">
    <source>
        <dbReference type="EMBL" id="SNU86077.1"/>
    </source>
</evidence>
<evidence type="ECO:0000256" key="2">
    <source>
        <dbReference type="ARBA" id="ARBA00008316"/>
    </source>
</evidence>
<dbReference type="GO" id="GO:1900079">
    <property type="term" value="P:regulation of arginine biosynthetic process"/>
    <property type="evidence" value="ECO:0007669"/>
    <property type="project" value="UniProtKB-UniRule"/>
</dbReference>
<protein>
    <recommendedName>
        <fullName evidence="7">Arginine repressor</fullName>
    </recommendedName>
</protein>
<keyword evidence="7" id="KW-0028">Amino-acid biosynthesis</keyword>
<sequence length="142" mass="15938">MNKKERLQIISDLISENAIDTQEEIVTRLQAIGIKATQATVSRDIKTLGIVKVPSESGYIYDLPHSRKRKIRPQKKYLRDFAVQAPFIHLKVEPGTSAVVKRQLSEQLPDQLFSVIADDDSILMVVKEGAAIEDVLAKVKEI</sequence>
<comment type="pathway">
    <text evidence="7">Amino-acid biosynthesis; L-arginine biosynthesis [regulation].</text>
</comment>
<comment type="subcellular location">
    <subcellularLocation>
        <location evidence="1 7">Cytoplasm</location>
    </subcellularLocation>
</comment>
<evidence type="ECO:0000256" key="5">
    <source>
        <dbReference type="ARBA" id="ARBA00023125"/>
    </source>
</evidence>
<dbReference type="InterPro" id="IPR001669">
    <property type="entry name" value="Arg_repress"/>
</dbReference>
<comment type="similarity">
    <text evidence="2 7">Belongs to the ArgR family.</text>
</comment>
<keyword evidence="7" id="KW-0678">Repressor</keyword>
<dbReference type="Pfam" id="PF01316">
    <property type="entry name" value="Arg_repressor"/>
    <property type="match status" value="1"/>
</dbReference>
<dbReference type="GO" id="GO:0003677">
    <property type="term" value="F:DNA binding"/>
    <property type="evidence" value="ECO:0007669"/>
    <property type="project" value="UniProtKB-KW"/>
</dbReference>
<dbReference type="GO" id="GO:0003700">
    <property type="term" value="F:DNA-binding transcription factor activity"/>
    <property type="evidence" value="ECO:0007669"/>
    <property type="project" value="UniProtKB-UniRule"/>
</dbReference>